<comment type="caution">
    <text evidence="2">The sequence shown here is derived from an EMBL/GenBank/DDBJ whole genome shotgun (WGS) entry which is preliminary data.</text>
</comment>
<gene>
    <name evidence="2" type="ORF">BJY14_002066</name>
</gene>
<sequence>MTPELRSDQRAASPSATMTAARVHAFGGPDVIRHERVPRPDPGPGEVLVAVAAAGFNPSDVGFRAGMMRDVVPLDLPFTLGSEAAGTVVRAGDGVERFAIGDRVVGRLDEGGAAAGYLTASAARLVRAPSRLPLAHAAAIPVAGLTAWQGLFDHSRIEPGMRILVNGAGGGVGMFAVQLARRAGARVIATAGPRSADRVRGYGAEQIIDYTRVSPHQALDRPVDLVLNLVPLPPEAAEALSRVVRPGGSIVSITGPVKPPAGSGVAATHFVARNDPAQLTELIALIDDGGVRVDVAATRPLAELPAVHRDAEAGRTHGKTILVP</sequence>
<dbReference type="GO" id="GO:0016491">
    <property type="term" value="F:oxidoreductase activity"/>
    <property type="evidence" value="ECO:0007669"/>
    <property type="project" value="InterPro"/>
</dbReference>
<dbReference type="InterPro" id="IPR011032">
    <property type="entry name" value="GroES-like_sf"/>
</dbReference>
<dbReference type="SUPFAM" id="SSF50129">
    <property type="entry name" value="GroES-like"/>
    <property type="match status" value="1"/>
</dbReference>
<dbReference type="Gene3D" id="3.90.180.10">
    <property type="entry name" value="Medium-chain alcohol dehydrogenases, catalytic domain"/>
    <property type="match status" value="1"/>
</dbReference>
<protein>
    <submittedName>
        <fullName evidence="2">NADPH:quinone reductase-like Zn-dependent oxidoreductase</fullName>
    </submittedName>
</protein>
<evidence type="ECO:0000259" key="1">
    <source>
        <dbReference type="SMART" id="SM00829"/>
    </source>
</evidence>
<keyword evidence="3" id="KW-1185">Reference proteome</keyword>
<dbReference type="CDD" id="cd05289">
    <property type="entry name" value="MDR_like_2"/>
    <property type="match status" value="1"/>
</dbReference>
<dbReference type="Gene3D" id="3.40.50.720">
    <property type="entry name" value="NAD(P)-binding Rossmann-like Domain"/>
    <property type="match status" value="1"/>
</dbReference>
<dbReference type="PANTHER" id="PTHR43482:SF1">
    <property type="entry name" value="PROTEIN AST1-RELATED"/>
    <property type="match status" value="1"/>
</dbReference>
<dbReference type="InterPro" id="IPR020843">
    <property type="entry name" value="ER"/>
</dbReference>
<dbReference type="InterPro" id="IPR002364">
    <property type="entry name" value="Quin_OxRdtase/zeta-crystal_CS"/>
</dbReference>
<dbReference type="RefSeq" id="WP_246395864.1">
    <property type="nucleotide sequence ID" value="NZ_JACCBA010000001.1"/>
</dbReference>
<dbReference type="EMBL" id="JACCBA010000001">
    <property type="protein sequence ID" value="NYD46083.1"/>
    <property type="molecule type" value="Genomic_DNA"/>
</dbReference>
<dbReference type="Proteomes" id="UP000529783">
    <property type="component" value="Unassembled WGS sequence"/>
</dbReference>
<dbReference type="InterPro" id="IPR013154">
    <property type="entry name" value="ADH-like_N"/>
</dbReference>
<dbReference type="Pfam" id="PF08240">
    <property type="entry name" value="ADH_N"/>
    <property type="match status" value="1"/>
</dbReference>
<dbReference type="GO" id="GO:0008270">
    <property type="term" value="F:zinc ion binding"/>
    <property type="evidence" value="ECO:0007669"/>
    <property type="project" value="InterPro"/>
</dbReference>
<reference evidence="2 3" key="1">
    <citation type="submission" date="2020-07" db="EMBL/GenBank/DDBJ databases">
        <title>Sequencing the genomes of 1000 actinobacteria strains.</title>
        <authorList>
            <person name="Klenk H.-P."/>
        </authorList>
    </citation>
    <scope>NUCLEOTIDE SEQUENCE [LARGE SCALE GENOMIC DNA]</scope>
    <source>
        <strain evidence="2 3">DSM 40398</strain>
    </source>
</reference>
<dbReference type="InterPro" id="IPR036291">
    <property type="entry name" value="NAD(P)-bd_dom_sf"/>
</dbReference>
<name>A0A7Y9EE88_9ACTN</name>
<dbReference type="SMART" id="SM00829">
    <property type="entry name" value="PKS_ER"/>
    <property type="match status" value="1"/>
</dbReference>
<evidence type="ECO:0000313" key="3">
    <source>
        <dbReference type="Proteomes" id="UP000529783"/>
    </source>
</evidence>
<dbReference type="PROSITE" id="PS01162">
    <property type="entry name" value="QOR_ZETA_CRYSTAL"/>
    <property type="match status" value="1"/>
</dbReference>
<dbReference type="SUPFAM" id="SSF51735">
    <property type="entry name" value="NAD(P)-binding Rossmann-fold domains"/>
    <property type="match status" value="1"/>
</dbReference>
<feature type="domain" description="Enoyl reductase (ER)" evidence="1">
    <location>
        <begin position="27"/>
        <end position="322"/>
    </location>
</feature>
<proteinExistence type="predicted"/>
<dbReference type="InterPro" id="IPR052585">
    <property type="entry name" value="Lipid_raft_assoc_Zn_ADH"/>
</dbReference>
<dbReference type="PANTHER" id="PTHR43482">
    <property type="entry name" value="PROTEIN AST1-RELATED"/>
    <property type="match status" value="1"/>
</dbReference>
<organism evidence="2 3">
    <name type="scientific">Actinomadura luteofluorescens</name>
    <dbReference type="NCBI Taxonomy" id="46163"/>
    <lineage>
        <taxon>Bacteria</taxon>
        <taxon>Bacillati</taxon>
        <taxon>Actinomycetota</taxon>
        <taxon>Actinomycetes</taxon>
        <taxon>Streptosporangiales</taxon>
        <taxon>Thermomonosporaceae</taxon>
        <taxon>Actinomadura</taxon>
    </lineage>
</organism>
<dbReference type="Pfam" id="PF13602">
    <property type="entry name" value="ADH_zinc_N_2"/>
    <property type="match status" value="1"/>
</dbReference>
<dbReference type="AlphaFoldDB" id="A0A7Y9EE88"/>
<evidence type="ECO:0000313" key="2">
    <source>
        <dbReference type="EMBL" id="NYD46083.1"/>
    </source>
</evidence>
<accession>A0A7Y9EE88</accession>